<dbReference type="SMART" id="SM00939">
    <property type="entry name" value="PepX_C"/>
    <property type="match status" value="1"/>
</dbReference>
<dbReference type="GO" id="GO:0008239">
    <property type="term" value="F:dipeptidyl-peptidase activity"/>
    <property type="evidence" value="ECO:0007669"/>
    <property type="project" value="InterPro"/>
</dbReference>
<dbReference type="InterPro" id="IPR008979">
    <property type="entry name" value="Galactose-bd-like_sf"/>
</dbReference>
<evidence type="ECO:0000313" key="5">
    <source>
        <dbReference type="Proteomes" id="UP000537130"/>
    </source>
</evidence>
<dbReference type="InterPro" id="IPR000383">
    <property type="entry name" value="Xaa-Pro-like_dom"/>
</dbReference>
<dbReference type="Gene3D" id="3.40.50.1820">
    <property type="entry name" value="alpha/beta hydrolase"/>
    <property type="match status" value="1"/>
</dbReference>
<evidence type="ECO:0000259" key="3">
    <source>
        <dbReference type="SMART" id="SM00939"/>
    </source>
</evidence>
<keyword evidence="2" id="KW-0732">Signal</keyword>
<name>A0A7W4W730_9GAMM</name>
<organism evidence="4 5">
    <name type="scientific">Litorivivens lipolytica</name>
    <dbReference type="NCBI Taxonomy" id="1524264"/>
    <lineage>
        <taxon>Bacteria</taxon>
        <taxon>Pseudomonadati</taxon>
        <taxon>Pseudomonadota</taxon>
        <taxon>Gammaproteobacteria</taxon>
        <taxon>Litorivivens</taxon>
    </lineage>
</organism>
<dbReference type="EMBL" id="JACHWY010000003">
    <property type="protein sequence ID" value="MBB3048610.1"/>
    <property type="molecule type" value="Genomic_DNA"/>
</dbReference>
<keyword evidence="5" id="KW-1185">Reference proteome</keyword>
<feature type="signal peptide" evidence="2">
    <location>
        <begin position="1"/>
        <end position="17"/>
    </location>
</feature>
<evidence type="ECO:0000256" key="2">
    <source>
        <dbReference type="SAM" id="SignalP"/>
    </source>
</evidence>
<dbReference type="Pfam" id="PF02129">
    <property type="entry name" value="Peptidase_S15"/>
    <property type="match status" value="1"/>
</dbReference>
<gene>
    <name evidence="4" type="ORF">FHR99_002884</name>
</gene>
<dbReference type="Gene3D" id="2.60.120.260">
    <property type="entry name" value="Galactose-binding domain-like"/>
    <property type="match status" value="1"/>
</dbReference>
<feature type="chain" id="PRO_5031044837" description="Xaa-Pro dipeptidyl-peptidase C-terminal domain-containing protein" evidence="2">
    <location>
        <begin position="18"/>
        <end position="640"/>
    </location>
</feature>
<comment type="caution">
    <text evidence="4">The sequence shown here is derived from an EMBL/GenBank/DDBJ whole genome shotgun (WGS) entry which is preliminary data.</text>
</comment>
<dbReference type="SUPFAM" id="SSF53474">
    <property type="entry name" value="alpha/beta-Hydrolases"/>
    <property type="match status" value="1"/>
</dbReference>
<dbReference type="InterPro" id="IPR029058">
    <property type="entry name" value="AB_hydrolase_fold"/>
</dbReference>
<evidence type="ECO:0000256" key="1">
    <source>
        <dbReference type="ARBA" id="ARBA00022801"/>
    </source>
</evidence>
<dbReference type="RefSeq" id="WP_183411391.1">
    <property type="nucleotide sequence ID" value="NZ_JACHWY010000003.1"/>
</dbReference>
<protein>
    <recommendedName>
        <fullName evidence="3">Xaa-Pro dipeptidyl-peptidase C-terminal domain-containing protein</fullName>
    </recommendedName>
</protein>
<evidence type="ECO:0000313" key="4">
    <source>
        <dbReference type="EMBL" id="MBB3048610.1"/>
    </source>
</evidence>
<dbReference type="Pfam" id="PF08530">
    <property type="entry name" value="PepX_C"/>
    <property type="match status" value="1"/>
</dbReference>
<dbReference type="SUPFAM" id="SSF49785">
    <property type="entry name" value="Galactose-binding domain-like"/>
    <property type="match status" value="1"/>
</dbReference>
<sequence>MKLRTFFALGLCFLVAACNDSTTTTPTATRSVGPPEYLGNSGPAVARSGSWSDVGQARAEDYNGVFEGPEQFITMDDGVRLSARLYVPSNDTEGTSPAAGRFPCVLTQTGYNKNAPAIPARNEFLIRRGYIHISVDVRGTGNSEGSWEAFSDREQADYLAVMQWAASRANCGNIGTWGASFMGITQLYTGAPQHPAHKAIFAIVPMADAYRDIVMTGGQVNIGFIPLWMGLVSALGVVPTQDSASQEGFQHYLNVTAEHIVSAVNNFQVPTIANVVTGRENNYDNAFWRTRSPIEQVENIKVPTFIVGGLNDIFQRGEPLLYEELKDHTTAKLLIGPWQHVAGSRGIGLPRDGVPDLNTLALMWFDRWLKDEPNGAENFPNVTQYYYGAERYATASDWPHPQLQPQRWYLHGDASVADAELKPGLPTENNTSVILQNPANGICSTSTAQWTAGLLGATPIDAPGCLADNSLNEIPEATFTTEEMPADMAINGPIQANLWVSTTSFDANVVVRITEVAPDGSSRELTNGILTASMRGVNRARSRIVGTEMLQPWHPFTEASELPVAQMTPMLLNVEVFPSSFVIKQGHRLRVSIGASDFPHGLPPAPNLVESALGALTIYSEPLRASYIALPVVPVPAVIQ</sequence>
<dbReference type="NCBIfam" id="TIGR00976">
    <property type="entry name" value="CocE_NonD"/>
    <property type="match status" value="1"/>
</dbReference>
<dbReference type="InterPro" id="IPR005674">
    <property type="entry name" value="CocE/Ser_esterase"/>
</dbReference>
<dbReference type="InterPro" id="IPR013736">
    <property type="entry name" value="Xaa-Pro_dipept_C"/>
</dbReference>
<keyword evidence="1" id="KW-0378">Hydrolase</keyword>
<dbReference type="AlphaFoldDB" id="A0A7W4W730"/>
<reference evidence="4 5" key="1">
    <citation type="submission" date="2020-08" db="EMBL/GenBank/DDBJ databases">
        <title>Genomic Encyclopedia of Type Strains, Phase III (KMG-III): the genomes of soil and plant-associated and newly described type strains.</title>
        <authorList>
            <person name="Whitman W."/>
        </authorList>
    </citation>
    <scope>NUCLEOTIDE SEQUENCE [LARGE SCALE GENOMIC DNA]</scope>
    <source>
        <strain evidence="4 5">CECT 8654</strain>
    </source>
</reference>
<dbReference type="Gene3D" id="1.10.3020.10">
    <property type="entry name" value="alpha-amino acid ester hydrolase ( Helical cap domain)"/>
    <property type="match status" value="1"/>
</dbReference>
<proteinExistence type="predicted"/>
<dbReference type="Proteomes" id="UP000537130">
    <property type="component" value="Unassembled WGS sequence"/>
</dbReference>
<feature type="domain" description="Xaa-Pro dipeptidyl-peptidase C-terminal" evidence="3">
    <location>
        <begin position="362"/>
        <end position="629"/>
    </location>
</feature>
<dbReference type="PROSITE" id="PS51257">
    <property type="entry name" value="PROKAR_LIPOPROTEIN"/>
    <property type="match status" value="1"/>
</dbReference>
<accession>A0A7W4W730</accession>